<proteinExistence type="predicted"/>
<dbReference type="EMBL" id="MZ234012">
    <property type="protein sequence ID" value="QZI78687.1"/>
    <property type="molecule type" value="Genomic_DNA"/>
</dbReference>
<accession>A0AAE8C477</accession>
<dbReference type="Proteomes" id="UP000828651">
    <property type="component" value="Segment"/>
</dbReference>
<evidence type="ECO:0000313" key="1">
    <source>
        <dbReference type="EMBL" id="QZI78687.1"/>
    </source>
</evidence>
<protein>
    <submittedName>
        <fullName evidence="1">Uncharacterized protein</fullName>
    </submittedName>
</protein>
<gene>
    <name evidence="1" type="ORF">101101UKE1_052</name>
</gene>
<keyword evidence="2" id="KW-1185">Reference proteome</keyword>
<name>A0AAE8C477_9CAUD</name>
<organism evidence="1 2">
    <name type="scientific">Escherichia phage vB_EcoP-101101UKE1</name>
    <dbReference type="NCBI Taxonomy" id="2865789"/>
    <lineage>
        <taxon>Viruses</taxon>
        <taxon>Duplodnaviria</taxon>
        <taxon>Heunggongvirae</taxon>
        <taxon>Uroviricota</taxon>
        <taxon>Caudoviricetes</taxon>
        <taxon>Autographivirales</taxon>
        <taxon>Autosignataviridae</taxon>
        <taxon>Molineuxvirinae</taxon>
        <taxon>Vectrevirus</taxon>
        <taxon>Vectrevirus P101101UKE1</taxon>
    </lineage>
</organism>
<sequence>MYTRADLGLLLVYLQWRSYVYTYGSNSRLPVFVGRLHYRLNSKPLV</sequence>
<reference evidence="1 2" key="1">
    <citation type="submission" date="2021-05" db="EMBL/GenBank/DDBJ databases">
        <title>Naturally bred epsilon2 phages have an improved host range and effectivity in uropathogenic E. coli over their ancestor phages.</title>
        <authorList>
            <person name="Saez D."/>
            <person name="Loose M."/>
            <person name="Mutti M."/>
            <person name="Visram Z."/>
            <person name="Hitzenhammer E."/>
            <person name="Dippel D."/>
            <person name="Tisakova L."/>
            <person name="Schertler S."/>
            <person name="Wittmann J."/>
            <person name="Corsini L."/>
            <person name="Wagenlehner F."/>
        </authorList>
    </citation>
    <scope>NUCLEOTIDE SEQUENCE [LARGE SCALE GENOMIC DNA]</scope>
</reference>
<evidence type="ECO:0000313" key="2">
    <source>
        <dbReference type="Proteomes" id="UP000828651"/>
    </source>
</evidence>